<organism evidence="1 2">
    <name type="scientific">Paenactinomyces guangxiensis</name>
    <dbReference type="NCBI Taxonomy" id="1490290"/>
    <lineage>
        <taxon>Bacteria</taxon>
        <taxon>Bacillati</taxon>
        <taxon>Bacillota</taxon>
        <taxon>Bacilli</taxon>
        <taxon>Bacillales</taxon>
        <taxon>Thermoactinomycetaceae</taxon>
        <taxon>Paenactinomyces</taxon>
    </lineage>
</organism>
<evidence type="ECO:0000313" key="2">
    <source>
        <dbReference type="Proteomes" id="UP000535491"/>
    </source>
</evidence>
<comment type="caution">
    <text evidence="1">The sequence shown here is derived from an EMBL/GenBank/DDBJ whole genome shotgun (WGS) entry which is preliminary data.</text>
</comment>
<accession>A0A7W1WQJ0</accession>
<evidence type="ECO:0000313" key="1">
    <source>
        <dbReference type="EMBL" id="MBA4494084.1"/>
    </source>
</evidence>
<dbReference type="InterPro" id="IPR025626">
    <property type="entry name" value="YyzF"/>
</dbReference>
<sequence>MKSDYEQLIWYACGEHIDIVIDEIVDRFSIAPTMELYSSDRRNGSKKECYWCGGFPEYQLEIELEDEQ</sequence>
<dbReference type="AlphaFoldDB" id="A0A7W1WQJ0"/>
<dbReference type="Proteomes" id="UP000535491">
    <property type="component" value="Unassembled WGS sequence"/>
</dbReference>
<protein>
    <submittedName>
        <fullName evidence="1">CxxH/CxxC protein</fullName>
    </submittedName>
</protein>
<reference evidence="1 2" key="1">
    <citation type="submission" date="2020-07" db="EMBL/GenBank/DDBJ databases">
        <authorList>
            <person name="Feng H."/>
        </authorList>
    </citation>
    <scope>NUCLEOTIDE SEQUENCE [LARGE SCALE GENOMIC DNA]</scope>
    <source>
        <strain evidence="2">s-10</strain>
    </source>
</reference>
<dbReference type="EMBL" id="JACEIQ010000005">
    <property type="protein sequence ID" value="MBA4494084.1"/>
    <property type="molecule type" value="Genomic_DNA"/>
</dbReference>
<dbReference type="Pfam" id="PF14116">
    <property type="entry name" value="YyzF"/>
    <property type="match status" value="1"/>
</dbReference>
<dbReference type="RefSeq" id="WP_181751324.1">
    <property type="nucleotide sequence ID" value="NZ_JACEIQ010000005.1"/>
</dbReference>
<keyword evidence="2" id="KW-1185">Reference proteome</keyword>
<name>A0A7W1WQJ0_9BACL</name>
<proteinExistence type="predicted"/>
<gene>
    <name evidence="1" type="ORF">H1191_07175</name>
</gene>
<dbReference type="NCBIfam" id="TIGR04129">
    <property type="entry name" value="CxxH_BA5709"/>
    <property type="match status" value="1"/>
</dbReference>